<keyword evidence="29" id="KW-1185">Reference proteome</keyword>
<evidence type="ECO:0000256" key="4">
    <source>
        <dbReference type="ARBA" id="ARBA00004489"/>
    </source>
</evidence>
<evidence type="ECO:0000256" key="14">
    <source>
        <dbReference type="ARBA" id="ARBA00022786"/>
    </source>
</evidence>
<feature type="region of interest" description="Disordered" evidence="26">
    <location>
        <begin position="541"/>
        <end position="561"/>
    </location>
</feature>
<feature type="region of interest" description="Disordered" evidence="26">
    <location>
        <begin position="2262"/>
        <end position="2287"/>
    </location>
</feature>
<evidence type="ECO:0000256" key="19">
    <source>
        <dbReference type="ARBA" id="ARBA00023242"/>
    </source>
</evidence>
<dbReference type="InterPro" id="IPR004939">
    <property type="entry name" value="APC_su10/DOC_dom"/>
</dbReference>
<keyword evidence="17" id="KW-1015">Disulfide bond</keyword>
<comment type="similarity">
    <text evidence="6">Belongs to the RING-Cys relay (RCR) family.</text>
</comment>
<feature type="region of interest" description="Disordered" evidence="26">
    <location>
        <begin position="3656"/>
        <end position="3679"/>
    </location>
</feature>
<feature type="domain" description="DOC" evidence="28">
    <location>
        <begin position="3764"/>
        <end position="3942"/>
    </location>
</feature>
<dbReference type="GO" id="GO:0008270">
    <property type="term" value="F:zinc ion binding"/>
    <property type="evidence" value="ECO:0007669"/>
    <property type="project" value="UniProtKB-KW"/>
</dbReference>
<feature type="compositionally biased region" description="Basic residues" evidence="26">
    <location>
        <begin position="552"/>
        <end position="561"/>
    </location>
</feature>
<dbReference type="InterPro" id="IPR000408">
    <property type="entry name" value="Reg_chr_condens"/>
</dbReference>
<evidence type="ECO:0000313" key="30">
    <source>
        <dbReference type="RefSeq" id="XP_031752930.1"/>
    </source>
</evidence>
<keyword evidence="10" id="KW-0808">Transferase</keyword>
<evidence type="ECO:0000256" key="16">
    <source>
        <dbReference type="ARBA" id="ARBA00023108"/>
    </source>
</evidence>
<gene>
    <name evidence="30 31" type="primary">mycbp2</name>
</gene>
<dbReference type="PROSITE" id="PS00626">
    <property type="entry name" value="RCC1_2"/>
    <property type="match status" value="1"/>
</dbReference>
<evidence type="ECO:0000256" key="2">
    <source>
        <dbReference type="ARBA" id="ARBA00004123"/>
    </source>
</evidence>
<comment type="catalytic activity">
    <reaction evidence="1">
        <text>[E2 ubiquitin-conjugating enzyme]-S-ubiquitinyl-L-cysteine + [acceptor protein]-L-threonine = [E2 ubiquitin-conjugating enzyme]-L-cysteine + [acceptor protein]-3-O-ubiquitinyl-L-threonine.</text>
        <dbReference type="EC" id="2.3.2.33"/>
    </reaction>
</comment>
<dbReference type="CDD" id="cd19799">
    <property type="entry name" value="Bbox2_MYCBP2"/>
    <property type="match status" value="1"/>
</dbReference>
<evidence type="ECO:0000256" key="9">
    <source>
        <dbReference type="ARBA" id="ARBA00022658"/>
    </source>
</evidence>
<dbReference type="InterPro" id="IPR013083">
    <property type="entry name" value="Znf_RING/FYVE/PHD"/>
</dbReference>
<dbReference type="EC" id="2.3.2.33" evidence="7"/>
<feature type="compositionally biased region" description="Basic and acidic residues" evidence="26">
    <location>
        <begin position="854"/>
        <end position="867"/>
    </location>
</feature>
<dbReference type="SUPFAM" id="SSF57850">
    <property type="entry name" value="RING/U-box"/>
    <property type="match status" value="1"/>
</dbReference>
<dbReference type="AGR" id="Xenbase:XB-GENE-998752"/>
<feature type="region of interest" description="Disordered" evidence="26">
    <location>
        <begin position="3961"/>
        <end position="3988"/>
    </location>
</feature>
<feature type="compositionally biased region" description="Basic and acidic residues" evidence="26">
    <location>
        <begin position="3666"/>
        <end position="3679"/>
    </location>
</feature>
<evidence type="ECO:0000256" key="7">
    <source>
        <dbReference type="ARBA" id="ARBA00012249"/>
    </source>
</evidence>
<dbReference type="RefSeq" id="XP_031752930.1">
    <property type="nucleotide sequence ID" value="XM_031897070.1"/>
</dbReference>
<feature type="repeat" description="RCC1" evidence="25">
    <location>
        <begin position="533"/>
        <end position="588"/>
    </location>
</feature>
<dbReference type="FunFam" id="2.60.120.820:FF:000003">
    <property type="entry name" value="E3 ubiquitin-protein ligase MYCBP2 isoform X2"/>
    <property type="match status" value="1"/>
</dbReference>
<reference evidence="30" key="1">
    <citation type="submission" date="2025-08" db="UniProtKB">
        <authorList>
            <consortium name="RefSeq"/>
        </authorList>
    </citation>
    <scope>IDENTIFICATION</scope>
    <source>
        <strain evidence="30">Nigerian</strain>
        <tissue evidence="30">Liver and blood</tissue>
    </source>
</reference>
<keyword evidence="13 24" id="KW-0863">Zinc-finger</keyword>
<dbReference type="Pfam" id="PF00415">
    <property type="entry name" value="RCC1"/>
    <property type="match status" value="1"/>
</dbReference>
<dbReference type="FunFam" id="2.60.120.260:FF:000011">
    <property type="entry name" value="E3 ubiquitin-protein ligase MYCBP2 isoform X1"/>
    <property type="match status" value="1"/>
</dbReference>
<feature type="region of interest" description="Disordered" evidence="26">
    <location>
        <begin position="2710"/>
        <end position="2753"/>
    </location>
</feature>
<dbReference type="SUPFAM" id="SSF81296">
    <property type="entry name" value="E set domains"/>
    <property type="match status" value="1"/>
</dbReference>
<feature type="compositionally biased region" description="Basic residues" evidence="26">
    <location>
        <begin position="3253"/>
        <end position="3262"/>
    </location>
</feature>
<evidence type="ECO:0000256" key="21">
    <source>
        <dbReference type="ARBA" id="ARBA00071808"/>
    </source>
</evidence>
<feature type="repeat" description="RCC1" evidence="25">
    <location>
        <begin position="902"/>
        <end position="952"/>
    </location>
</feature>
<dbReference type="CDD" id="cd16463">
    <property type="entry name" value="RING-H2_PHR"/>
    <property type="match status" value="1"/>
</dbReference>
<keyword evidence="16" id="KW-0090">Biological rhythms</keyword>
<dbReference type="InterPro" id="IPR001841">
    <property type="entry name" value="Znf_RING"/>
</dbReference>
<dbReference type="Gene3D" id="3.30.40.10">
    <property type="entry name" value="Zinc/RING finger domain, C3HC4 (zinc finger)"/>
    <property type="match status" value="1"/>
</dbReference>
<feature type="repeat" description="RCC1" evidence="25">
    <location>
        <begin position="953"/>
        <end position="1010"/>
    </location>
</feature>
<feature type="domain" description="RING-type" evidence="27">
    <location>
        <begin position="4471"/>
        <end position="4522"/>
    </location>
</feature>
<evidence type="ECO:0000256" key="12">
    <source>
        <dbReference type="ARBA" id="ARBA00022737"/>
    </source>
</evidence>
<dbReference type="Gene3D" id="2.60.40.10">
    <property type="entry name" value="Immunoglobulins"/>
    <property type="match status" value="1"/>
</dbReference>
<evidence type="ECO:0000259" key="27">
    <source>
        <dbReference type="PROSITE" id="PS50089"/>
    </source>
</evidence>
<dbReference type="InterPro" id="IPR038648">
    <property type="entry name" value="PHR_sf"/>
</dbReference>
<feature type="compositionally biased region" description="Polar residues" evidence="26">
    <location>
        <begin position="2881"/>
        <end position="2907"/>
    </location>
</feature>
<dbReference type="InterPro" id="IPR014756">
    <property type="entry name" value="Ig_E-set"/>
</dbReference>
<dbReference type="GO" id="GO:0005085">
    <property type="term" value="F:guanyl-nucleotide exchange factor activity"/>
    <property type="evidence" value="ECO:0007669"/>
    <property type="project" value="UniProtKB-KW"/>
</dbReference>
<dbReference type="GeneID" id="100379925"/>
<dbReference type="Proteomes" id="UP000008143">
    <property type="component" value="Chromosome 2"/>
</dbReference>
<evidence type="ECO:0000256" key="11">
    <source>
        <dbReference type="ARBA" id="ARBA00022723"/>
    </source>
</evidence>
<dbReference type="FunFam" id="2.130.10.30:FF:000016">
    <property type="entry name" value="E3 ubiquitin-protein ligase MYCBP2 isoform X2"/>
    <property type="match status" value="1"/>
</dbReference>
<feature type="compositionally biased region" description="Basic and acidic residues" evidence="26">
    <location>
        <begin position="3004"/>
        <end position="3014"/>
    </location>
</feature>
<dbReference type="CTD" id="23077"/>
<feature type="repeat" description="Filamin" evidence="23">
    <location>
        <begin position="2281"/>
        <end position="2374"/>
    </location>
</feature>
<organism evidence="29 30">
    <name type="scientific">Xenopus tropicalis</name>
    <name type="common">Western clawed frog</name>
    <name type="synonym">Silurana tropicalis</name>
    <dbReference type="NCBI Taxonomy" id="8364"/>
    <lineage>
        <taxon>Eukaryota</taxon>
        <taxon>Metazoa</taxon>
        <taxon>Chordata</taxon>
        <taxon>Craniata</taxon>
        <taxon>Vertebrata</taxon>
        <taxon>Euteleostomi</taxon>
        <taxon>Amphibia</taxon>
        <taxon>Batrachia</taxon>
        <taxon>Anura</taxon>
        <taxon>Pipoidea</taxon>
        <taxon>Pipidae</taxon>
        <taxon>Xenopodinae</taxon>
        <taxon>Xenopus</taxon>
        <taxon>Silurana</taxon>
    </lineage>
</organism>
<dbReference type="SMART" id="SM01337">
    <property type="entry name" value="APC10"/>
    <property type="match status" value="1"/>
</dbReference>
<evidence type="ECO:0000256" key="23">
    <source>
        <dbReference type="PROSITE-ProRule" id="PRU00087"/>
    </source>
</evidence>
<evidence type="ECO:0000256" key="8">
    <source>
        <dbReference type="ARBA" id="ARBA00022490"/>
    </source>
</evidence>
<evidence type="ECO:0000256" key="18">
    <source>
        <dbReference type="ARBA" id="ARBA00023212"/>
    </source>
</evidence>
<evidence type="ECO:0000256" key="5">
    <source>
        <dbReference type="ARBA" id="ARBA00004906"/>
    </source>
</evidence>
<dbReference type="GO" id="GO:0048511">
    <property type="term" value="P:rhythmic process"/>
    <property type="evidence" value="ECO:0007669"/>
    <property type="project" value="UniProtKB-KW"/>
</dbReference>
<evidence type="ECO:0000256" key="17">
    <source>
        <dbReference type="ARBA" id="ARBA00023157"/>
    </source>
</evidence>
<evidence type="ECO:0000256" key="3">
    <source>
        <dbReference type="ARBA" id="ARBA00004245"/>
    </source>
</evidence>
<feature type="compositionally biased region" description="Basic and acidic residues" evidence="26">
    <location>
        <begin position="3024"/>
        <end position="3033"/>
    </location>
</feature>
<dbReference type="SUPFAM" id="SSF50985">
    <property type="entry name" value="RCC1/BLIP-II"/>
    <property type="match status" value="1"/>
</dbReference>
<accession>A0A8J1J7C9</accession>
<dbReference type="GO" id="GO:0016567">
    <property type="term" value="P:protein ubiquitination"/>
    <property type="evidence" value="ECO:0007669"/>
    <property type="project" value="UniProtKB-UniPathway"/>
</dbReference>
<comment type="subcellular location">
    <subcellularLocation>
        <location evidence="4">Cell projection</location>
        <location evidence="4">Axon</location>
    </subcellularLocation>
    <subcellularLocation>
        <location evidence="3">Cytoplasm</location>
        <location evidence="3">Cytoskeleton</location>
    </subcellularLocation>
    <subcellularLocation>
        <location evidence="2">Nucleus</location>
    </subcellularLocation>
</comment>
<feature type="compositionally biased region" description="Low complexity" evidence="26">
    <location>
        <begin position="2712"/>
        <end position="2736"/>
    </location>
</feature>
<comment type="pathway">
    <text evidence="5">Protein modification; protein ubiquitination.</text>
</comment>
<keyword evidence="11" id="KW-0479">Metal-binding</keyword>
<protein>
    <recommendedName>
        <fullName evidence="21">E3 ubiquitin-protein ligase MYCBP2</fullName>
        <ecNumber evidence="7">2.3.2.33</ecNumber>
    </recommendedName>
    <alternativeName>
        <fullName evidence="22">Myc-binding protein 2</fullName>
    </alternativeName>
</protein>
<dbReference type="PRINTS" id="PR00633">
    <property type="entry name" value="RCCNDNSATION"/>
</dbReference>
<evidence type="ECO:0000256" key="24">
    <source>
        <dbReference type="PROSITE-ProRule" id="PRU00175"/>
    </source>
</evidence>
<keyword evidence="19" id="KW-0539">Nucleus</keyword>
<dbReference type="PROSITE" id="PS50012">
    <property type="entry name" value="RCC1_3"/>
    <property type="match status" value="3"/>
</dbReference>
<keyword evidence="20" id="KW-0966">Cell projection</keyword>
<feature type="region of interest" description="Disordered" evidence="26">
    <location>
        <begin position="2770"/>
        <end position="2978"/>
    </location>
</feature>
<dbReference type="Gene3D" id="2.130.10.30">
    <property type="entry name" value="Regulator of chromosome condensation 1/beta-lactamase-inhibitor protein II"/>
    <property type="match status" value="2"/>
</dbReference>
<evidence type="ECO:0000256" key="1">
    <source>
        <dbReference type="ARBA" id="ARBA00000333"/>
    </source>
</evidence>
<name>A0A8J1J7C9_XENTR</name>
<proteinExistence type="inferred from homology"/>
<evidence type="ECO:0000313" key="31">
    <source>
        <dbReference type="Xenbase" id="XB-GENE-998752"/>
    </source>
</evidence>
<dbReference type="GO" id="GO:0005634">
    <property type="term" value="C:nucleus"/>
    <property type="evidence" value="ECO:0007669"/>
    <property type="project" value="UniProtKB-SubCell"/>
</dbReference>
<feature type="compositionally biased region" description="Polar residues" evidence="26">
    <location>
        <begin position="2770"/>
        <end position="2779"/>
    </location>
</feature>
<evidence type="ECO:0000313" key="29">
    <source>
        <dbReference type="Proteomes" id="UP000008143"/>
    </source>
</evidence>
<keyword evidence="18" id="KW-0206">Cytoskeleton</keyword>
<sequence>MLLLSGRALADRYRHIYTAAVSDREQQAGQSGRNKKIISKKKLKRKQKTKSKGKTRNKVDNQENAFFIPDLKLHSNPSAFNVYCNVRHCVLEWQRKETSLVLSAKNSVQSGESDSDDEEESKEPLIKLPKIIEIGLCEVFELIKETRFSHPSLCLRSLQALLNVLQGQQPEGLQSEPPEVLESLLQLILEITVRSTGSNDSTGQTLTAVSCACLFSLVVSWGETGKILQAISAILTNNGSHACQNIQVPTILNSLQRSVQAVLVGKIQIQDWFTSGIKKAALMQKWSLRDIPVDEDEQCLLQSDGFFLYLLCKDGLYKIGSGYSGTVRGHIYNSTSRIKSRREKKSWLGYAQGYLLYRDTSNQGMTAKRINPETLEQDGTVTVPDGNTDGQNILFSDGEFINQIAASKDDGFVVRIFATSTEPVLQQELQLKLARKCLHACGISLFDLEKDLHIISTGFDEELAVLGAGREFALMKTASGKVYYTGKYQSLGIKQGGPSTGKWVELPITKSPKIVQFSVGHDGSHALLTADDGSVFFTGTASKGEDGESTKSRRQSKPYKPKKMMKMDGKIVVATACNNGSSSIISKDGELYMFGKDAIYSDSSNLVTDLKGHVVTQVAMGKAHTCVLTKKGEVWTFGVNNKGQCGRDTGAMNQGGKAFGVENMATAMDEDLEEELDDKDEKSMMCPPRMHKWKLEQCMVCTVCGECTGYGASCVSSGRPDRVPGGICGCGSGESGCGVCGCCKACARELDGQEARQRGILDAVKEMIPLDLLLGKAVPVPGVNIDEHLQLRQEDKRQRVNRRHRIDEGRGGNKPNGDLGPFVFPGPNFMKHREQALARLRSLPAQLKHKRDKKKDEGREQGEKDASKITTYPPGAVRFDCELRAVQVSCGFHHSVILMENGDVYTFGYGQHGQLGHGDVSCRGCPTLIQALPGPSTQVTAGSNHTAVLLMDGQVFTFGSFSKGQLGRPILDVPYWNAKPAPMPNIGSKYGRKATWVGASGDQTFLRIDEALINSHVLATSEIFASRHIIGLVPAYMTEPPPFKCLLINKVDGNCATFNDSEQEDLQGFGVCLDPIHDVIWRFQGSTKELWCYNAVIADSRLPSAPDMQLRCSILSPELALPIGQKAVTTRSHAALHILGCLDTLAAMQDLKMGVSSIEEETQSVMKVYSKEDYSVVNRFESHGGGWGYSAHSVEAIRFCADTDILLGGLGLFGGRGEYTAKIKLFELGPDGGDHETDGDLLAETDVLAYDCAAREKYAMMFDEPVLLQAGWWYVAWARVSGPSSDCGSHGQASITTDDGVVFQFKSSKKSNNGTDVNAGQIPQLLYRLPTSDGSATKGKPQTTEPVHILKRSFARTVSVDCFESLLSILHWSWTTLVLGVEELRSLKGFQYTATLLDLERLRFVGTCCLRLLKVYICEIYPVSATTKAVVEETSKLAECIGKTRTLLRKILSEGVDNCMTKLDNDPEGYLSQPMSLLEAVLQECHNTFTACFHSFYPTPALQWACLCDLLNCLDQDIQEANFKPSSSRLLAAVMSALCNTSVKLTSIFPIAYDGEVLLRSMVKQVSTENDTALAHRFPLLVSAMEKLSQTEENVSGITSFREVLEKMLVIVVLPVRNSLRRENELFSSHLVSNTCGLLASIVSELTASALGSEVDGLNSLHSVKSSPNRFTKTSQGRSWNTGNGSPDAICFSVDKPGLVVVGFCVYGGGGIHEYELEVLVDDSDHSGDAAHSHRWTSLELMKGTYTTDDSPSDIAEIRLDKAVPLKENMKYAVRLRNYGSRTANGDGGMTTVQCSDNVTFTFSSCSLSSNGTNQTRGQIPQVLYYRSEFDGDLQSQLLSKANEEDKNCSRALAVVNAVTRAAKDLLHRALAVDAEDIPELLSSSSLFSMLLPLLIAYIGPVAAAIPKAAVEVFSLVQQLLPSVAILNQKYAPPVFNPNQSTDSTTGNQPEQLSACTTSSHYAVLESEHPYKPASVMQFKVAFPECVRWISVEFDPQCGTAQSEDVLRLMIPGRNFHLSGFGPKFPVHESLNSWVEVKKFSGSTGWPTSVLILPGNEAVFSLETASDYVKDEKASFYGFKCFAIGYEYSPGSDEGIIQLEKELANLGGTCAAALMKKDLALPVGSELEEDLEIVEEAALQVCKTHSGILGKGLALSHSPTILEALEGSLPLQIQSNEQSFLEDFITCVPGSSGGRLARWLQPDSYADPQKTSLILNKDDVRCGWPTTITVQTKDQYGDVVHVPNMKVEVKAVPVSQKKTSLQQEQVKKFPRIPGSPSTTNTSGTDMTFGGLPSPKLDASYEPMIVKEARYIAITMMKAYENYSFEELRYASPMPKRPSENMLIRVNNDGTYCANWTPGAVGLYTIHVTIDGIEIDAGLEVKVKDPPKGMVPPGTQLVKPKSEPQPNKVRKFVAKDSAGLRIRSHPSLQSEQIGIVKVNGTIAFVDEIHNDDGVWLRLNDETVKKYVHNMNGYNEAWCLSFNQHLGKSLLAPVDNIFYASQGARDFDVFSWTSKAFISQEQACISDEVLKARCSQEVTMQEHEVPVLRSGPGLYKVVKTGPSGHNIRSCPNLRGIPIGMLVLGNKVKAVGEVVGSEGTWVQLDKNSMVEFCENDEGEAWSLARDPSGNQYLRHEDEQIILDQGSQTPPPSPFTIQMFHRSTSGNIVSGFDYGLGNNKGDQLSAILNSIQSRPNFPTPSIFDQAAKPPSSLVNSPFVFGQSPSFQQPQSPLQNPSSSSVASRESIHQPKAAPASAFSSLAFKQKDDKGHFAKTTSAVNKSDLPSKNRVESKSPKPDGRISRSNADQKKPKNNEGLTASESLLLKSDAAKLRSDSHSRSSSPNHNTLQILKTDGKVNSGLRAESPGPGSRSSSPKPKTVPAGKPNTSGASSPRSASPQEKSLPQKTSGPSKSKLEPPRERSKSDSYTLDPDTLRKKKVPLTEPLRGRSTSPKPKIIPKDAKPAGGSENRAPSPHVVQENLHSEVVEVCSSSTLKTNSITDSTCEDNAEVKSVDDGSSKVHFSIGKAPLKEEQDTRASPKISRKSTSRHVRPKKEKSNFFFKGESSKSIEPAKEAMSPSVAECARAVFAAFLWHEGIVHDAMACSSFLKFNPDLSKEHAPIRCSLNNQQPSEEKEVKLKNRHSIEISSALNMFHIAPHGPDISKMGSINKNKVLSMLKEPPLHEKYEDGKHETSAFDLPSQHSVKTKSPLPLTLQHLVAFWEDISLATIKAASQNMIFPSPGSCAVLKKKDGDKDNKKAKKEKKKKEKAESRPRGNLFGEMAQLAVGGPEKDTICELCGESHPYPVTYHMRQAHPGCGRYAGGQGYNSIGHFCGGWAGNCGDGGIGGSTWYLVCDRCREKYLREKQVAVREKVKQSRRKPVQVKTPRALPTMEAHQVIKANALFLLSLSSAAEPNILCYHPPKPFLSHLPSVKETISEDIPPKMQCLYLQTLARHHHDNFVGYQDDNLFQDEMRYLRSTSVPAPYISVTPDACPNVFEEPENNMKSMPPSLETSPITDTDSAKRTVFQRSYSVVASEYDKQHSILQPRVKAIPRRRVNSGDAEVGSSLLRHPSPELSRLISAHSSLSKGERNFQWPVLAFVIQHHDLEGLEIAMKQALRKSACRVFAMEAFNWLLCNVIQTTSLHDILWHFVASLTPAPVEPEEDEDEENKANKENAEQEKDTRVCEHPLSDIVIAGEAAHPLPDTFHRLLQTISDLMMSLPGGSSLQQMALRCWSLKFKQSDHQFLHQSNVFRHINNILSKSDDGDSEESFNISVQSGFEGSCLVTGLKDMTSIVDIKTSSRPAMIGSLTDGSTETFWESGDEDKNKTKSITINCVKGINTRYVSVHIDNSRDLGNKVTSLTFLSGKTVEDLCRIKQADLDSRHIGWVTSELPGGDNNIIKIELKGPENTLRVRQVKVLGWKDGETIKIPGQISASVAQQRNCESETLRVFRLITSQVFGKLISGDAEPTPEQEEKTLLSSPEGEEKAPSDADLKEHMVGIIFSRSKLTNLQKQVCAHIVQAIRMEAMRVREEWEHAISSKENANSQPNDEDASSDAYCFELLSMVLALSGSNVGRQYLAQQLTLLQDLFHLLHTASPRVQRQVTSLLRRVLPEVTPSRLASIIGVKSLPPADISDIIHSTEKGDWNKMGILDMFLGCIAKALTVQLKAKGTPIKGTAGTSAGKGVTTVTLPMIFNSSYLRRGESHWWMKGSTPTQISEIIIKLIKDMAAGHLSEAWSRVTKNAIAETIIALTKMEEEYRSPVRCIATTRLWLAVASLCVLDQDHVDRLSSGRWMGKDGQQKQMPMCDNHDDGETAAIILCNACGNLCTDCDRFLHLHRRTKSHQRQVFKEEEEAIKVDLHEGCGRTKLFWLMALADSKTMKAMVEFREQTGKPASSSSETCRFCGSRNGTELSAVGSVCSDSDCQEYAKTACSKTHSCGHPCGGVKNEDHCLPCLHGCDKNATSLKQDADDMCMICFTEALSAAPAIQLDCSHVFHMQCCRRVLENRWLGPRITFGFMSCPICKNKINHTVLKDLLDPIKELYEDVRRKALMRLEYEGLHKSDAITTPGVRFYNDPASYAMNRYAYYVCYKCKKAYFGGEARCDAEAGQGDDYDPRELICGACSDVSRAQMCPKHGTDFLEYKCRYCCSVAVFFCFGTTHFCNACHDDFQRMTSLPKEELPHCPAGPKGKQLEGTECPLHVVHPPTGEEFALGCGVCRNAHTF</sequence>
<feature type="compositionally biased region" description="Basic residues" evidence="26">
    <location>
        <begin position="3037"/>
        <end position="3050"/>
    </location>
</feature>
<dbReference type="PANTHER" id="PTHR45943:SF1">
    <property type="entry name" value="E3 UBIQUITIN-PROTEIN LIGASE MYCBP2"/>
    <property type="match status" value="1"/>
</dbReference>
<dbReference type="Gene3D" id="2.60.120.260">
    <property type="entry name" value="Galactose-binding domain-like"/>
    <property type="match status" value="1"/>
</dbReference>
<dbReference type="UniPathway" id="UPA00143"/>
<dbReference type="SUPFAM" id="SSF49785">
    <property type="entry name" value="Galactose-binding domain-like"/>
    <property type="match status" value="1"/>
</dbReference>
<evidence type="ECO:0000256" key="20">
    <source>
        <dbReference type="ARBA" id="ARBA00023273"/>
    </source>
</evidence>
<evidence type="ECO:0000256" key="6">
    <source>
        <dbReference type="ARBA" id="ARBA00005415"/>
    </source>
</evidence>
<feature type="region of interest" description="Disordered" evidence="26">
    <location>
        <begin position="3244"/>
        <end position="3270"/>
    </location>
</feature>
<dbReference type="Pfam" id="PF08005">
    <property type="entry name" value="PHR"/>
    <property type="match status" value="2"/>
</dbReference>
<feature type="compositionally biased region" description="Basic residues" evidence="26">
    <location>
        <begin position="33"/>
        <end position="56"/>
    </location>
</feature>
<dbReference type="Gene3D" id="2.60.120.820">
    <property type="entry name" value="PHR domain"/>
    <property type="match status" value="2"/>
</dbReference>
<keyword evidence="9" id="KW-0344">Guanine-nucleotide releasing factor</keyword>
<dbReference type="GO" id="GO:0061630">
    <property type="term" value="F:ubiquitin protein ligase activity"/>
    <property type="evidence" value="ECO:0007669"/>
    <property type="project" value="UniProtKB-EC"/>
</dbReference>
<evidence type="ECO:0000256" key="10">
    <source>
        <dbReference type="ARBA" id="ARBA00022679"/>
    </source>
</evidence>
<feature type="region of interest" description="Disordered" evidence="26">
    <location>
        <begin position="841"/>
        <end position="871"/>
    </location>
</feature>
<feature type="compositionally biased region" description="Basic and acidic residues" evidence="26">
    <location>
        <begin position="2824"/>
        <end position="2834"/>
    </location>
</feature>
<keyword evidence="12" id="KW-0677">Repeat</keyword>
<dbReference type="InterPro" id="IPR012983">
    <property type="entry name" value="PHR"/>
</dbReference>
<evidence type="ECO:0000256" key="25">
    <source>
        <dbReference type="PROSITE-ProRule" id="PRU00235"/>
    </source>
</evidence>
<dbReference type="FunFam" id="3.30.40.10:FF:000078">
    <property type="entry name" value="E3 ubiquitin-protein ligase MYCBP2 isoform X1"/>
    <property type="match status" value="1"/>
</dbReference>
<dbReference type="PROSITE" id="PS50194">
    <property type="entry name" value="FILAMIN_REPEAT"/>
    <property type="match status" value="1"/>
</dbReference>
<dbReference type="InterPro" id="IPR008979">
    <property type="entry name" value="Galactose-bd-like_sf"/>
</dbReference>
<feature type="region of interest" description="Disordered" evidence="26">
    <location>
        <begin position="2383"/>
        <end position="2405"/>
    </location>
</feature>
<keyword evidence="8" id="KW-0963">Cytoplasm</keyword>
<evidence type="ECO:0000259" key="28">
    <source>
        <dbReference type="PROSITE" id="PS51284"/>
    </source>
</evidence>
<feature type="region of interest" description="Disordered" evidence="26">
    <location>
        <begin position="794"/>
        <end position="825"/>
    </location>
</feature>
<dbReference type="PANTHER" id="PTHR45943">
    <property type="entry name" value="E3 UBIQUITIN-PROTEIN LIGASE MYCBP2"/>
    <property type="match status" value="1"/>
</dbReference>
<feature type="region of interest" description="Disordered" evidence="26">
    <location>
        <begin position="24"/>
        <end position="58"/>
    </location>
</feature>
<dbReference type="SMART" id="SM00184">
    <property type="entry name" value="RING"/>
    <property type="match status" value="1"/>
</dbReference>
<dbReference type="PROSITE" id="PS51284">
    <property type="entry name" value="DOC"/>
    <property type="match status" value="1"/>
</dbReference>
<dbReference type="InterPro" id="IPR013783">
    <property type="entry name" value="Ig-like_fold"/>
</dbReference>
<dbReference type="FunFam" id="2.60.120.820:FF:000002">
    <property type="entry name" value="E3 ubiquitin-protein ligase MYCBP2 isoform X1"/>
    <property type="match status" value="1"/>
</dbReference>
<dbReference type="GO" id="GO:0030424">
    <property type="term" value="C:axon"/>
    <property type="evidence" value="ECO:0007669"/>
    <property type="project" value="UniProtKB-SubCell"/>
</dbReference>
<dbReference type="Xenbase" id="XB-GENE-998752">
    <property type="gene designation" value="mycbp2"/>
</dbReference>
<feature type="region of interest" description="Disordered" evidence="26">
    <location>
        <begin position="3001"/>
        <end position="3050"/>
    </location>
</feature>
<dbReference type="Pfam" id="PF03256">
    <property type="entry name" value="ANAPC10"/>
    <property type="match status" value="1"/>
</dbReference>
<dbReference type="GO" id="GO:0005856">
    <property type="term" value="C:cytoskeleton"/>
    <property type="evidence" value="ECO:0007669"/>
    <property type="project" value="UniProtKB-SubCell"/>
</dbReference>
<evidence type="ECO:0000256" key="22">
    <source>
        <dbReference type="ARBA" id="ARBA00081086"/>
    </source>
</evidence>
<dbReference type="FunFam" id="2.130.10.30:FF:000002">
    <property type="entry name" value="E3 ubiquitin-protein ligase MYCBP2 isoform X1"/>
    <property type="match status" value="1"/>
</dbReference>
<feature type="compositionally biased region" description="Low complexity" evidence="26">
    <location>
        <begin position="2861"/>
        <end position="2873"/>
    </location>
</feature>
<dbReference type="PROSITE" id="PS50089">
    <property type="entry name" value="ZF_RING_2"/>
    <property type="match status" value="1"/>
</dbReference>
<evidence type="ECO:0000256" key="13">
    <source>
        <dbReference type="ARBA" id="ARBA00022771"/>
    </source>
</evidence>
<keyword evidence="14" id="KW-0833">Ubl conjugation pathway</keyword>
<keyword evidence="15" id="KW-0862">Zinc</keyword>
<dbReference type="InterPro" id="IPR009091">
    <property type="entry name" value="RCC1/BLIP-II"/>
</dbReference>
<dbReference type="Pfam" id="PF13540">
    <property type="entry name" value="RCC1_2"/>
    <property type="match status" value="1"/>
</dbReference>
<evidence type="ECO:0000256" key="26">
    <source>
        <dbReference type="SAM" id="MobiDB-lite"/>
    </source>
</evidence>
<feature type="compositionally biased region" description="Basic and acidic residues" evidence="26">
    <location>
        <begin position="2909"/>
        <end position="2920"/>
    </location>
</feature>
<evidence type="ECO:0000256" key="15">
    <source>
        <dbReference type="ARBA" id="ARBA00022833"/>
    </source>
</evidence>
<dbReference type="InterPro" id="IPR017868">
    <property type="entry name" value="Filamin/ABP280_repeat-like"/>
</dbReference>
<feature type="compositionally biased region" description="Low complexity" evidence="26">
    <location>
        <begin position="2274"/>
        <end position="2284"/>
    </location>
</feature>
<feature type="compositionally biased region" description="Basic and acidic residues" evidence="26">
    <location>
        <begin position="2780"/>
        <end position="2809"/>
    </location>
</feature>